<dbReference type="PANTHER" id="PTHR12128:SF66">
    <property type="entry name" value="4-HYDROXY-2-OXOGLUTARATE ALDOLASE, MITOCHONDRIAL"/>
    <property type="match status" value="1"/>
</dbReference>
<dbReference type="Pfam" id="PF00701">
    <property type="entry name" value="DHDPS"/>
    <property type="match status" value="1"/>
</dbReference>
<evidence type="ECO:0000313" key="4">
    <source>
        <dbReference type="Proteomes" id="UP001205843"/>
    </source>
</evidence>
<dbReference type="AlphaFoldDB" id="A0AAE3G0V7"/>
<keyword evidence="2 3" id="KW-0456">Lyase</keyword>
<dbReference type="SUPFAM" id="SSF51569">
    <property type="entry name" value="Aldolase"/>
    <property type="match status" value="1"/>
</dbReference>
<dbReference type="InterPro" id="IPR002220">
    <property type="entry name" value="DapA-like"/>
</dbReference>
<dbReference type="RefSeq" id="WP_253473715.1">
    <property type="nucleotide sequence ID" value="NZ_JALJXV010000001.1"/>
</dbReference>
<dbReference type="Proteomes" id="UP001205843">
    <property type="component" value="Unassembled WGS sequence"/>
</dbReference>
<dbReference type="EMBL" id="JALJXV010000001">
    <property type="protein sequence ID" value="MCP1673404.1"/>
    <property type="molecule type" value="Genomic_DNA"/>
</dbReference>
<gene>
    <name evidence="3" type="ORF">J2T57_000496</name>
</gene>
<dbReference type="Gene3D" id="3.20.20.70">
    <property type="entry name" value="Aldolase class I"/>
    <property type="match status" value="1"/>
</dbReference>
<protein>
    <submittedName>
        <fullName evidence="3">4-hydroxy-tetrahydrodipicolinate synthase</fullName>
        <ecNumber evidence="3">4.3.3.7</ecNumber>
    </submittedName>
</protein>
<proteinExistence type="inferred from homology"/>
<reference evidence="3" key="1">
    <citation type="submission" date="2022-03" db="EMBL/GenBank/DDBJ databases">
        <title>Genomic Encyclopedia of Type Strains, Phase III (KMG-III): the genomes of soil and plant-associated and newly described type strains.</title>
        <authorList>
            <person name="Whitman W."/>
        </authorList>
    </citation>
    <scope>NUCLEOTIDE SEQUENCE</scope>
    <source>
        <strain evidence="3">ANL 6-2</strain>
    </source>
</reference>
<evidence type="ECO:0000256" key="2">
    <source>
        <dbReference type="ARBA" id="ARBA00023239"/>
    </source>
</evidence>
<keyword evidence="4" id="KW-1185">Reference proteome</keyword>
<comment type="similarity">
    <text evidence="1">Belongs to the DapA family.</text>
</comment>
<dbReference type="GO" id="GO:0008840">
    <property type="term" value="F:4-hydroxy-tetrahydrodipicolinate synthase activity"/>
    <property type="evidence" value="ECO:0007669"/>
    <property type="project" value="UniProtKB-EC"/>
</dbReference>
<accession>A0AAE3G0V7</accession>
<dbReference type="InterPro" id="IPR013785">
    <property type="entry name" value="Aldolase_TIM"/>
</dbReference>
<comment type="caution">
    <text evidence="3">The sequence shown here is derived from an EMBL/GenBank/DDBJ whole genome shotgun (WGS) entry which is preliminary data.</text>
</comment>
<evidence type="ECO:0000256" key="1">
    <source>
        <dbReference type="ARBA" id="ARBA00007592"/>
    </source>
</evidence>
<evidence type="ECO:0000313" key="3">
    <source>
        <dbReference type="EMBL" id="MCP1673404.1"/>
    </source>
</evidence>
<dbReference type="SMART" id="SM01130">
    <property type="entry name" value="DHDPS"/>
    <property type="match status" value="1"/>
</dbReference>
<dbReference type="PANTHER" id="PTHR12128">
    <property type="entry name" value="DIHYDRODIPICOLINATE SYNTHASE"/>
    <property type="match status" value="1"/>
</dbReference>
<sequence>MSGIWASVPTPFSATGELDPAGLSANVKHYSRVLQLTGIYCNGIMGEGWSLTLEERMRTAEITVSATFDASLRVGVVVTAGSLKETIRLARHAEEVGADHIIISPPPGDYDAVAIHRYVATIRDSVSLPIVIVEASSGGFGIATLQHLASRPTLVSAIKVGSTRDRVSELSNTHGEDLVITDPCECNWLANLVEFDMDVLYADPEPYLFQNANWLPIQSYYEAFLAKDVDAATRISESLRPIRALYDRMIMQPLRAGQSPVPALKAWCDYLGLAAGPPRLPLVPLEPDARNELFSALSALRPDAAP</sequence>
<name>A0AAE3G0V7_9GAMM</name>
<dbReference type="EC" id="4.3.3.7" evidence="3"/>
<organism evidence="3 4">
    <name type="scientific">Natronocella acetinitrilica</name>
    <dbReference type="NCBI Taxonomy" id="414046"/>
    <lineage>
        <taxon>Bacteria</taxon>
        <taxon>Pseudomonadati</taxon>
        <taxon>Pseudomonadota</taxon>
        <taxon>Gammaproteobacteria</taxon>
        <taxon>Chromatiales</taxon>
        <taxon>Ectothiorhodospiraceae</taxon>
        <taxon>Natronocella</taxon>
    </lineage>
</organism>
<dbReference type="CDD" id="cd00408">
    <property type="entry name" value="DHDPS-like"/>
    <property type="match status" value="1"/>
</dbReference>